<proteinExistence type="predicted"/>
<accession>H2Z948</accession>
<reference evidence="2" key="2">
    <citation type="submission" date="2025-08" db="UniProtKB">
        <authorList>
            <consortium name="Ensembl"/>
        </authorList>
    </citation>
    <scope>IDENTIFICATION</scope>
</reference>
<dbReference type="Ensembl" id="ENSCSAVT00000014276.1">
    <property type="protein sequence ID" value="ENSCSAVP00000014113.1"/>
    <property type="gene ID" value="ENSCSAVG00000008280.1"/>
</dbReference>
<protein>
    <submittedName>
        <fullName evidence="2">Uncharacterized protein</fullName>
    </submittedName>
</protein>
<dbReference type="InParanoid" id="H2Z948"/>
<evidence type="ECO:0000313" key="2">
    <source>
        <dbReference type="Ensembl" id="ENSCSAVP00000014113.1"/>
    </source>
</evidence>
<sequence length="73" mass="8223">MVSLYPNLPRPILRGPFDVPPRTSGERRPQSPPPPIIDHRAEVAKQNEKLAKFMETDLVEAAVEMGFEVDVIK</sequence>
<evidence type="ECO:0000256" key="1">
    <source>
        <dbReference type="SAM" id="MobiDB-lite"/>
    </source>
</evidence>
<name>H2Z948_CIOSA</name>
<keyword evidence="3" id="KW-1185">Reference proteome</keyword>
<evidence type="ECO:0000313" key="3">
    <source>
        <dbReference type="Proteomes" id="UP000007875"/>
    </source>
</evidence>
<dbReference type="Proteomes" id="UP000007875">
    <property type="component" value="Unassembled WGS sequence"/>
</dbReference>
<dbReference type="AlphaFoldDB" id="H2Z948"/>
<reference evidence="2" key="3">
    <citation type="submission" date="2025-09" db="UniProtKB">
        <authorList>
            <consortium name="Ensembl"/>
        </authorList>
    </citation>
    <scope>IDENTIFICATION</scope>
</reference>
<reference evidence="3" key="1">
    <citation type="submission" date="2003-08" db="EMBL/GenBank/DDBJ databases">
        <authorList>
            <person name="Birren B."/>
            <person name="Nusbaum C."/>
            <person name="Abebe A."/>
            <person name="Abouelleil A."/>
            <person name="Adekoya E."/>
            <person name="Ait-zahra M."/>
            <person name="Allen N."/>
            <person name="Allen T."/>
            <person name="An P."/>
            <person name="Anderson M."/>
            <person name="Anderson S."/>
            <person name="Arachchi H."/>
            <person name="Armbruster J."/>
            <person name="Bachantsang P."/>
            <person name="Baldwin J."/>
            <person name="Barry A."/>
            <person name="Bayul T."/>
            <person name="Blitshsteyn B."/>
            <person name="Bloom T."/>
            <person name="Blye J."/>
            <person name="Boguslavskiy L."/>
            <person name="Borowsky M."/>
            <person name="Boukhgalter B."/>
            <person name="Brunache A."/>
            <person name="Butler J."/>
            <person name="Calixte N."/>
            <person name="Calvo S."/>
            <person name="Camarata J."/>
            <person name="Campo K."/>
            <person name="Chang J."/>
            <person name="Cheshatsang Y."/>
            <person name="Citroen M."/>
            <person name="Collymore A."/>
            <person name="Considine T."/>
            <person name="Cook A."/>
            <person name="Cooke P."/>
            <person name="Corum B."/>
            <person name="Cuomo C."/>
            <person name="David R."/>
            <person name="Dawoe T."/>
            <person name="Degray S."/>
            <person name="Dodge S."/>
            <person name="Dooley K."/>
            <person name="Dorje P."/>
            <person name="Dorjee K."/>
            <person name="Dorris L."/>
            <person name="Duffey N."/>
            <person name="Dupes A."/>
            <person name="Elkins T."/>
            <person name="Engels R."/>
            <person name="Erickson J."/>
            <person name="Farina A."/>
            <person name="Faro S."/>
            <person name="Ferreira P."/>
            <person name="Fischer H."/>
            <person name="Fitzgerald M."/>
            <person name="Foley K."/>
            <person name="Gage D."/>
            <person name="Galagan J."/>
            <person name="Gearin G."/>
            <person name="Gnerre S."/>
            <person name="Gnirke A."/>
            <person name="Goyette A."/>
            <person name="Graham J."/>
            <person name="Grandbois E."/>
            <person name="Gyaltsen K."/>
            <person name="Hafez N."/>
            <person name="Hagopian D."/>
            <person name="Hagos B."/>
            <person name="Hall J."/>
            <person name="Hatcher B."/>
            <person name="Heller A."/>
            <person name="Higgins H."/>
            <person name="Honan T."/>
            <person name="Horn A."/>
            <person name="Houde N."/>
            <person name="Hughes L."/>
            <person name="Hulme W."/>
            <person name="Husby E."/>
            <person name="Iliev I."/>
            <person name="Jaffe D."/>
            <person name="Jones C."/>
            <person name="Kamal M."/>
            <person name="Kamat A."/>
            <person name="Kamvysselis M."/>
            <person name="Karlsson E."/>
            <person name="Kells C."/>
            <person name="Kieu A."/>
            <person name="Kisner P."/>
            <person name="Kodira C."/>
            <person name="Kulbokas E."/>
            <person name="Labutti K."/>
            <person name="Lama D."/>
            <person name="Landers T."/>
            <person name="Leger J."/>
            <person name="Levine S."/>
            <person name="Lewis D."/>
            <person name="Lewis T."/>
            <person name="Lindblad-toh K."/>
            <person name="Liu X."/>
            <person name="Lokyitsang T."/>
            <person name="Lokyitsang Y."/>
            <person name="Lucien O."/>
            <person name="Lui A."/>
            <person name="Ma L.J."/>
            <person name="Mabbitt R."/>
            <person name="Macdonald J."/>
            <person name="Maclean C."/>
            <person name="Major J."/>
            <person name="Manning J."/>
            <person name="Marabella R."/>
            <person name="Maru K."/>
            <person name="Matthews C."/>
            <person name="Mauceli E."/>
            <person name="Mccarthy M."/>
            <person name="Mcdonough S."/>
            <person name="Mcghee T."/>
            <person name="Meldrim J."/>
            <person name="Meneus L."/>
            <person name="Mesirov J."/>
            <person name="Mihalev A."/>
            <person name="Mihova T."/>
            <person name="Mikkelsen T."/>
            <person name="Mlenga V."/>
            <person name="Moru K."/>
            <person name="Mozes J."/>
            <person name="Mulrain L."/>
            <person name="Munson G."/>
            <person name="Naylor J."/>
            <person name="Newes C."/>
            <person name="Nguyen C."/>
            <person name="Nguyen N."/>
            <person name="Nguyen T."/>
            <person name="Nicol R."/>
            <person name="Nielsen C."/>
            <person name="Nizzari M."/>
            <person name="Norbu C."/>
            <person name="Norbu N."/>
            <person name="O'donnell P."/>
            <person name="Okoawo O."/>
            <person name="O'leary S."/>
            <person name="Omotosho B."/>
            <person name="O'neill K."/>
            <person name="Osman S."/>
            <person name="Parker S."/>
            <person name="Perrin D."/>
            <person name="Phunkhang P."/>
            <person name="Piqani B."/>
            <person name="Purcell S."/>
            <person name="Rachupka T."/>
            <person name="Ramasamy U."/>
            <person name="Rameau R."/>
            <person name="Ray V."/>
            <person name="Raymond C."/>
            <person name="Retta R."/>
            <person name="Richardson S."/>
            <person name="Rise C."/>
            <person name="Rodriguez J."/>
            <person name="Rogers J."/>
            <person name="Rogov P."/>
            <person name="Rutman M."/>
            <person name="Schupbach R."/>
            <person name="Seaman C."/>
            <person name="Settipalli S."/>
            <person name="Sharpe T."/>
            <person name="Sheridan J."/>
            <person name="Sherpa N."/>
            <person name="Shi J."/>
            <person name="Smirnov S."/>
            <person name="Smith C."/>
            <person name="Sougnez C."/>
            <person name="Spencer B."/>
            <person name="Stalker J."/>
            <person name="Stange-thomann N."/>
            <person name="Stavropoulos S."/>
            <person name="Stetson K."/>
            <person name="Stone C."/>
            <person name="Stone S."/>
            <person name="Stubbs M."/>
            <person name="Talamas J."/>
            <person name="Tchuinga P."/>
            <person name="Tenzing P."/>
            <person name="Tesfaye S."/>
            <person name="Theodore J."/>
            <person name="Thoulutsang Y."/>
            <person name="Topham K."/>
            <person name="Towey S."/>
            <person name="Tsamla T."/>
            <person name="Tsomo N."/>
            <person name="Vallee D."/>
            <person name="Vassiliev H."/>
            <person name="Venkataraman V."/>
            <person name="Vinson J."/>
            <person name="Vo A."/>
            <person name="Wade C."/>
            <person name="Wang S."/>
            <person name="Wangchuk T."/>
            <person name="Wangdi T."/>
            <person name="Whittaker C."/>
            <person name="Wilkinson J."/>
            <person name="Wu Y."/>
            <person name="Wyman D."/>
            <person name="Yadav S."/>
            <person name="Yang S."/>
            <person name="Yang X."/>
            <person name="Yeager S."/>
            <person name="Yee E."/>
            <person name="Young G."/>
            <person name="Zainoun J."/>
            <person name="Zembeck L."/>
            <person name="Zimmer A."/>
            <person name="Zody M."/>
            <person name="Lander E."/>
        </authorList>
    </citation>
    <scope>NUCLEOTIDE SEQUENCE [LARGE SCALE GENOMIC DNA]</scope>
</reference>
<organism evidence="2 3">
    <name type="scientific">Ciona savignyi</name>
    <name type="common">Pacific transparent sea squirt</name>
    <dbReference type="NCBI Taxonomy" id="51511"/>
    <lineage>
        <taxon>Eukaryota</taxon>
        <taxon>Metazoa</taxon>
        <taxon>Chordata</taxon>
        <taxon>Tunicata</taxon>
        <taxon>Ascidiacea</taxon>
        <taxon>Phlebobranchia</taxon>
        <taxon>Cionidae</taxon>
        <taxon>Ciona</taxon>
    </lineage>
</organism>
<dbReference type="HOGENOM" id="CLU_2711180_0_0_1"/>
<feature type="region of interest" description="Disordered" evidence="1">
    <location>
        <begin position="1"/>
        <end position="37"/>
    </location>
</feature>